<gene>
    <name evidence="2" type="ORF">PACLA_8A057917</name>
</gene>
<comment type="caution">
    <text evidence="2">The sequence shown here is derived from an EMBL/GenBank/DDBJ whole genome shotgun (WGS) entry which is preliminary data.</text>
</comment>
<protein>
    <submittedName>
        <fullName evidence="2">Uncharacterized protein</fullName>
    </submittedName>
</protein>
<sequence length="89" mass="9615">MKSLFRSKNRRDSFPKTHSSRSSSVTSGGDSGIDDDSNRSGSSASTMSNRSGQMTGESRTIPAGNEQSSNPFTATVRSNFHIEVHIYKA</sequence>
<dbReference type="AlphaFoldDB" id="A0A7D9I3S5"/>
<proteinExistence type="predicted"/>
<evidence type="ECO:0000313" key="3">
    <source>
        <dbReference type="Proteomes" id="UP001152795"/>
    </source>
</evidence>
<evidence type="ECO:0000256" key="1">
    <source>
        <dbReference type="SAM" id="MobiDB-lite"/>
    </source>
</evidence>
<evidence type="ECO:0000313" key="2">
    <source>
        <dbReference type="EMBL" id="CAB3996447.1"/>
    </source>
</evidence>
<keyword evidence="3" id="KW-1185">Reference proteome</keyword>
<reference evidence="2" key="1">
    <citation type="submission" date="2020-04" db="EMBL/GenBank/DDBJ databases">
        <authorList>
            <person name="Alioto T."/>
            <person name="Alioto T."/>
            <person name="Gomez Garrido J."/>
        </authorList>
    </citation>
    <scope>NUCLEOTIDE SEQUENCE</scope>
    <source>
        <strain evidence="2">A484AB</strain>
    </source>
</reference>
<dbReference type="Proteomes" id="UP001152795">
    <property type="component" value="Unassembled WGS sequence"/>
</dbReference>
<accession>A0A7D9I3S5</accession>
<dbReference type="EMBL" id="CACRXK020002871">
    <property type="protein sequence ID" value="CAB3996447.1"/>
    <property type="molecule type" value="Genomic_DNA"/>
</dbReference>
<name>A0A7D9I3S5_PARCT</name>
<feature type="region of interest" description="Disordered" evidence="1">
    <location>
        <begin position="1"/>
        <end position="74"/>
    </location>
</feature>
<feature type="compositionally biased region" description="Polar residues" evidence="1">
    <location>
        <begin position="65"/>
        <end position="74"/>
    </location>
</feature>
<feature type="compositionally biased region" description="Polar residues" evidence="1">
    <location>
        <begin position="44"/>
        <end position="58"/>
    </location>
</feature>
<organism evidence="2 3">
    <name type="scientific">Paramuricea clavata</name>
    <name type="common">Red gorgonian</name>
    <name type="synonym">Violescent sea-whip</name>
    <dbReference type="NCBI Taxonomy" id="317549"/>
    <lineage>
        <taxon>Eukaryota</taxon>
        <taxon>Metazoa</taxon>
        <taxon>Cnidaria</taxon>
        <taxon>Anthozoa</taxon>
        <taxon>Octocorallia</taxon>
        <taxon>Malacalcyonacea</taxon>
        <taxon>Plexauridae</taxon>
        <taxon>Paramuricea</taxon>
    </lineage>
</organism>